<feature type="region of interest" description="Disordered" evidence="1">
    <location>
        <begin position="208"/>
        <end position="230"/>
    </location>
</feature>
<protein>
    <recommendedName>
        <fullName evidence="5">Serpentine Receptor, class H</fullName>
    </recommendedName>
</protein>
<name>A0AAF3FBJ8_9BILA</name>
<evidence type="ECO:0000313" key="3">
    <source>
        <dbReference type="Proteomes" id="UP000887575"/>
    </source>
</evidence>
<evidence type="ECO:0000256" key="1">
    <source>
        <dbReference type="SAM" id="MobiDB-lite"/>
    </source>
</evidence>
<evidence type="ECO:0000313" key="4">
    <source>
        <dbReference type="WBParaSite" id="MBELARI_LOCUS429"/>
    </source>
</evidence>
<evidence type="ECO:0000256" key="2">
    <source>
        <dbReference type="SAM" id="Phobius"/>
    </source>
</evidence>
<feature type="transmembrane region" description="Helical" evidence="2">
    <location>
        <begin position="88"/>
        <end position="109"/>
    </location>
</feature>
<dbReference type="PANTHER" id="PTHR46891">
    <property type="entry name" value="SERPENTINE RECEPTOR, CLASS H-RELATED"/>
    <property type="match status" value="1"/>
</dbReference>
<feature type="transmembrane region" description="Helical" evidence="2">
    <location>
        <begin position="14"/>
        <end position="36"/>
    </location>
</feature>
<dbReference type="Proteomes" id="UP000887575">
    <property type="component" value="Unassembled WGS sequence"/>
</dbReference>
<keyword evidence="3" id="KW-1185">Reference proteome</keyword>
<dbReference type="WBParaSite" id="MBELARI_LOCUS429">
    <property type="protein sequence ID" value="MBELARI_LOCUS429"/>
    <property type="gene ID" value="MBELARI_LOCUS429"/>
</dbReference>
<evidence type="ECO:0008006" key="5">
    <source>
        <dbReference type="Google" id="ProtNLM"/>
    </source>
</evidence>
<keyword evidence="2" id="KW-0812">Transmembrane</keyword>
<dbReference type="InterPro" id="IPR019422">
    <property type="entry name" value="7TM_GPCR_serpentine_rcpt_Srh"/>
</dbReference>
<feature type="compositionally biased region" description="Polar residues" evidence="1">
    <location>
        <begin position="221"/>
        <end position="230"/>
    </location>
</feature>
<reference evidence="4" key="1">
    <citation type="submission" date="2024-02" db="UniProtKB">
        <authorList>
            <consortium name="WormBaseParasite"/>
        </authorList>
    </citation>
    <scope>IDENTIFICATION</scope>
</reference>
<proteinExistence type="predicted"/>
<feature type="transmembrane region" description="Helical" evidence="2">
    <location>
        <begin position="129"/>
        <end position="150"/>
    </location>
</feature>
<keyword evidence="2" id="KW-0472">Membrane</keyword>
<feature type="transmembrane region" description="Helical" evidence="2">
    <location>
        <begin position="170"/>
        <end position="187"/>
    </location>
</feature>
<sequence length="230" mass="26252">MNNDYRMKVESKTWIVLMIFMYTVHGSLIVLIIELFPAESGKTSHAMLVLFQKYPCLYLLSDFPYFYAATMDPIPGVGLPALAIFAYYVFYVVTFCVGTDLICITHSFYILRHSNRFISEHRRKMQKKFLITLCLQLSIPVLILGCPWIYFGSTLVFSSISNATHNNFLFGVLCTHGFISSLFLITVNEPYRHAVISIILRNPAHAHHPPPPVQLKDHRSSSTINHISTC</sequence>
<dbReference type="Pfam" id="PF10318">
    <property type="entry name" value="7TM_GPCR_Srh"/>
    <property type="match status" value="1"/>
</dbReference>
<organism evidence="3 4">
    <name type="scientific">Mesorhabditis belari</name>
    <dbReference type="NCBI Taxonomy" id="2138241"/>
    <lineage>
        <taxon>Eukaryota</taxon>
        <taxon>Metazoa</taxon>
        <taxon>Ecdysozoa</taxon>
        <taxon>Nematoda</taxon>
        <taxon>Chromadorea</taxon>
        <taxon>Rhabditida</taxon>
        <taxon>Rhabditina</taxon>
        <taxon>Rhabditomorpha</taxon>
        <taxon>Rhabditoidea</taxon>
        <taxon>Rhabditidae</taxon>
        <taxon>Mesorhabditinae</taxon>
        <taxon>Mesorhabditis</taxon>
    </lineage>
</organism>
<accession>A0AAF3FBJ8</accession>
<keyword evidence="2" id="KW-1133">Transmembrane helix</keyword>
<dbReference type="AlphaFoldDB" id="A0AAF3FBJ8"/>